<keyword evidence="2" id="KW-0472">Membrane</keyword>
<feature type="region of interest" description="Disordered" evidence="1">
    <location>
        <begin position="56"/>
        <end position="75"/>
    </location>
</feature>
<feature type="compositionally biased region" description="Low complexity" evidence="1">
    <location>
        <begin position="56"/>
        <end position="74"/>
    </location>
</feature>
<feature type="transmembrane region" description="Helical" evidence="2">
    <location>
        <begin position="500"/>
        <end position="518"/>
    </location>
</feature>
<gene>
    <name evidence="3" type="ORF">HYH02_002356</name>
</gene>
<dbReference type="AlphaFoldDB" id="A0A836BAW2"/>
<evidence type="ECO:0000313" key="3">
    <source>
        <dbReference type="EMBL" id="KAG2453021.1"/>
    </source>
</evidence>
<sequence length="872" mass="86476">MWGSAASARGLAAAPAAAAEARGPVSSAPPAGPAAASFNNGSSYVPFPDIEATQMAAGDRASSAGPAASAADTGSGIGGGGGGGGLAESPAWSHYLRGTQGVLALVVLVLTASQPEAGGTRWLAMPPFRYLLAVAVMTLAAVLGCGVMQCLRAARRMSLPVNTAFDFVWSLLCATAGISAASALGLRDPLRLGCAAVSGEPTDCAQLKAATGLMFGVALLCVLSLAYEAALWRVVAEQAAAAAASSTAASSAPLPYGSTGTRYNAGGGRDPGGGRRQRLNVLYALGVAGLLGPNGRLRRAVEYIRYPEPLVAPEDAPGATAASVPPAPAVGEDWSDVDLAADTSRKAARGQNSRAAGAAAALKAAFERARGRGSSSSTSAVAAAALESGQGPLPVSKSAGAVLSRASVEPQRPSGSPAGAAAPAASANAMRRSGRAGPLDAAASLTSRYRVKEAPWLARWMLGLRLLQVALTAACLGAMTGGGQAHLPGGGYSSTTAYRLLVAAATLGLVAAVVLGVWQALRALSFGFYRFARRGTRAYMYSCAALDAVLWLLLASAATAAAAVSTLPCTVVVVAAPASGGPRMVVFSRVHAGCVARDRAAAAMGLLAAPVWLAAALLSALVAHEAGAKRALLRRQRVFKREAEVLMTTTTGYTGGGGGGGAGAEHTEAEGEGAAGWPAGAHDMAEAEETYAGMAASTHSAGSRGWWGTGVATGRSGPLSRGPWGSAASVTPPPGGSAPPPLQQQQATARRGSGFSSGSGGSRAADLDNGNPFATSATPRGADANPFAADPWVVEDSLPGGGAQFAARRGGAGRGWAAAAAAEAPQLGGGGGVRPGSSSSGGVEPVLDVRQERGDIHVAGQRAGGVPMFTLE</sequence>
<feature type="transmembrane region" description="Helical" evidence="2">
    <location>
        <begin position="600"/>
        <end position="623"/>
    </location>
</feature>
<accession>A0A836BAW2</accession>
<keyword evidence="2" id="KW-0812">Transmembrane</keyword>
<feature type="region of interest" description="Disordered" evidence="1">
    <location>
        <begin position="404"/>
        <end position="433"/>
    </location>
</feature>
<name>A0A836BAW2_9CHLO</name>
<comment type="caution">
    <text evidence="3">The sequence shown here is derived from an EMBL/GenBank/DDBJ whole genome shotgun (WGS) entry which is preliminary data.</text>
</comment>
<feature type="region of interest" description="Disordered" evidence="1">
    <location>
        <begin position="825"/>
        <end position="844"/>
    </location>
</feature>
<reference evidence="3" key="1">
    <citation type="journal article" date="2020" name="bioRxiv">
        <title>Comparative genomics of Chlamydomonas.</title>
        <authorList>
            <person name="Craig R.J."/>
            <person name="Hasan A.R."/>
            <person name="Ness R.W."/>
            <person name="Keightley P.D."/>
        </authorList>
    </citation>
    <scope>NUCLEOTIDE SEQUENCE</scope>
    <source>
        <strain evidence="3">CCAP 11/173</strain>
    </source>
</reference>
<feature type="transmembrane region" description="Helical" evidence="2">
    <location>
        <begin position="163"/>
        <end position="186"/>
    </location>
</feature>
<feature type="region of interest" description="Disordered" evidence="1">
    <location>
        <begin position="699"/>
        <end position="787"/>
    </location>
</feature>
<protein>
    <submittedName>
        <fullName evidence="3">Uncharacterized protein</fullName>
    </submittedName>
</protein>
<evidence type="ECO:0000256" key="1">
    <source>
        <dbReference type="SAM" id="MobiDB-lite"/>
    </source>
</evidence>
<feature type="compositionally biased region" description="Pro residues" evidence="1">
    <location>
        <begin position="731"/>
        <end position="742"/>
    </location>
</feature>
<feature type="transmembrane region" description="Helical" evidence="2">
    <location>
        <begin position="206"/>
        <end position="227"/>
    </location>
</feature>
<keyword evidence="4" id="KW-1185">Reference proteome</keyword>
<dbReference type="OrthoDB" id="551022at2759"/>
<evidence type="ECO:0000313" key="4">
    <source>
        <dbReference type="Proteomes" id="UP000613740"/>
    </source>
</evidence>
<organism evidence="3 4">
    <name type="scientific">Chlamydomonas schloesseri</name>
    <dbReference type="NCBI Taxonomy" id="2026947"/>
    <lineage>
        <taxon>Eukaryota</taxon>
        <taxon>Viridiplantae</taxon>
        <taxon>Chlorophyta</taxon>
        <taxon>core chlorophytes</taxon>
        <taxon>Chlorophyceae</taxon>
        <taxon>CS clade</taxon>
        <taxon>Chlamydomonadales</taxon>
        <taxon>Chlamydomonadaceae</taxon>
        <taxon>Chlamydomonas</taxon>
    </lineage>
</organism>
<feature type="transmembrane region" description="Helical" evidence="2">
    <location>
        <begin position="560"/>
        <end position="579"/>
    </location>
</feature>
<feature type="compositionally biased region" description="Low complexity" evidence="1">
    <location>
        <begin position="413"/>
        <end position="427"/>
    </location>
</feature>
<evidence type="ECO:0000256" key="2">
    <source>
        <dbReference type="SAM" id="Phobius"/>
    </source>
</evidence>
<feature type="compositionally biased region" description="Low complexity" evidence="1">
    <location>
        <begin position="743"/>
        <end position="754"/>
    </location>
</feature>
<feature type="transmembrane region" description="Helical" evidence="2">
    <location>
        <begin position="538"/>
        <end position="554"/>
    </location>
</feature>
<dbReference type="EMBL" id="JAEHOD010000004">
    <property type="protein sequence ID" value="KAG2453021.1"/>
    <property type="molecule type" value="Genomic_DNA"/>
</dbReference>
<dbReference type="Proteomes" id="UP000613740">
    <property type="component" value="Unassembled WGS sequence"/>
</dbReference>
<feature type="transmembrane region" description="Helical" evidence="2">
    <location>
        <begin position="457"/>
        <end position="480"/>
    </location>
</feature>
<proteinExistence type="predicted"/>
<feature type="transmembrane region" description="Helical" evidence="2">
    <location>
        <begin position="130"/>
        <end position="151"/>
    </location>
</feature>
<keyword evidence="2" id="KW-1133">Transmembrane helix</keyword>